<reference evidence="1" key="1">
    <citation type="submission" date="2022-12" db="EMBL/GenBank/DDBJ databases">
        <title>Gycomyces niveus sp.nov.,a novel actinomycete isolated from soil in Shouguan.</title>
        <authorList>
            <person name="Yang X."/>
        </authorList>
    </citation>
    <scope>NUCLEOTIDE SEQUENCE</scope>
    <source>
        <strain evidence="1">NEAU-A15</strain>
    </source>
</reference>
<proteinExistence type="predicted"/>
<protein>
    <submittedName>
        <fullName evidence="1">Uncharacterized protein</fullName>
    </submittedName>
</protein>
<gene>
    <name evidence="1" type="ORF">O1R50_19310</name>
</gene>
<sequence length="45" mass="4583">MLTGVVDVAVVGAFSGELFDRASAMGVPAIPTWSFMPQNGQGGDV</sequence>
<dbReference type="RefSeq" id="WP_270111818.1">
    <property type="nucleotide sequence ID" value="NZ_JAPZVP010000016.1"/>
</dbReference>
<dbReference type="Proteomes" id="UP001146067">
    <property type="component" value="Unassembled WGS sequence"/>
</dbReference>
<evidence type="ECO:0000313" key="2">
    <source>
        <dbReference type="Proteomes" id="UP001146067"/>
    </source>
</evidence>
<organism evidence="1 2">
    <name type="scientific">Glycomyces luteolus</name>
    <dbReference type="NCBI Taxonomy" id="2670330"/>
    <lineage>
        <taxon>Bacteria</taxon>
        <taxon>Bacillati</taxon>
        <taxon>Actinomycetota</taxon>
        <taxon>Actinomycetes</taxon>
        <taxon>Glycomycetales</taxon>
        <taxon>Glycomycetaceae</taxon>
        <taxon>Glycomyces</taxon>
    </lineage>
</organism>
<comment type="caution">
    <text evidence="1">The sequence shown here is derived from an EMBL/GenBank/DDBJ whole genome shotgun (WGS) entry which is preliminary data.</text>
</comment>
<accession>A0A9X3PE24</accession>
<dbReference type="EMBL" id="JAPZVP010000016">
    <property type="protein sequence ID" value="MDA1361785.1"/>
    <property type="molecule type" value="Genomic_DNA"/>
</dbReference>
<name>A0A9X3PE24_9ACTN</name>
<dbReference type="AlphaFoldDB" id="A0A9X3PE24"/>
<evidence type="ECO:0000313" key="1">
    <source>
        <dbReference type="EMBL" id="MDA1361785.1"/>
    </source>
</evidence>
<keyword evidence="2" id="KW-1185">Reference proteome</keyword>